<evidence type="ECO:0000313" key="2">
    <source>
        <dbReference type="Proteomes" id="UP001214976"/>
    </source>
</evidence>
<dbReference type="RefSeq" id="WP_317476392.1">
    <property type="nucleotide sequence ID" value="NZ_JARQTW010000002.1"/>
</dbReference>
<accession>A0AAW6QA89</accession>
<dbReference type="AlphaFoldDB" id="A0AAW6QA89"/>
<reference evidence="1" key="1">
    <citation type="submission" date="2023-03" db="EMBL/GenBank/DDBJ databases">
        <title>Classification of Bisgaard taxon 6 and taxon 10 as Exercitatus varius gen. nov., spec. nov.</title>
        <authorList>
            <person name="Christensen H."/>
        </authorList>
    </citation>
    <scope>NUCLEOTIDE SEQUENCE</scope>
    <source>
        <strain evidence="1">86116</strain>
    </source>
</reference>
<dbReference type="Proteomes" id="UP001214976">
    <property type="component" value="Unassembled WGS sequence"/>
</dbReference>
<protein>
    <submittedName>
        <fullName evidence="1">Uncharacterized protein</fullName>
    </submittedName>
</protein>
<proteinExistence type="predicted"/>
<dbReference type="EMBL" id="JARQTW010000002">
    <property type="protein sequence ID" value="MDG2949048.1"/>
    <property type="molecule type" value="Genomic_DNA"/>
</dbReference>
<comment type="caution">
    <text evidence="1">The sequence shown here is derived from an EMBL/GenBank/DDBJ whole genome shotgun (WGS) entry which is preliminary data.</text>
</comment>
<gene>
    <name evidence="1" type="ORF">P7M15_00690</name>
</gene>
<name>A0AAW6QA89_9PAST</name>
<organism evidence="1 2">
    <name type="scientific">Exercitatus varius</name>
    <dbReference type="NCBI Taxonomy" id="67857"/>
    <lineage>
        <taxon>Bacteria</taxon>
        <taxon>Pseudomonadati</taxon>
        <taxon>Pseudomonadota</taxon>
        <taxon>Gammaproteobacteria</taxon>
        <taxon>Pasteurellales</taxon>
        <taxon>Pasteurellaceae</taxon>
        <taxon>Exercitatus</taxon>
    </lineage>
</organism>
<sequence>MARNSVVAPAIIIVLALSLDMDPTDSVVVAGAAFSVGFGASRTFGGYRWGAAIVIGRIFRL</sequence>
<evidence type="ECO:0000313" key="1">
    <source>
        <dbReference type="EMBL" id="MDG2949048.1"/>
    </source>
</evidence>